<dbReference type="Proteomes" id="UP000396835">
    <property type="component" value="Unassembled WGS sequence"/>
</dbReference>
<dbReference type="InterPro" id="IPR011990">
    <property type="entry name" value="TPR-like_helical_dom_sf"/>
</dbReference>
<dbReference type="SUPFAM" id="SSF48452">
    <property type="entry name" value="TPR-like"/>
    <property type="match status" value="1"/>
</dbReference>
<reference evidence="2 5" key="1">
    <citation type="submission" date="2018-11" db="EMBL/GenBank/DDBJ databases">
        <title>Genomes From Bacteria Associated with the Canine Oral Cavity: a Test Case for Automated Genome-Based Taxonomic Assignment.</title>
        <authorList>
            <person name="Coil D.A."/>
            <person name="Jospin G."/>
            <person name="Darling A.E."/>
            <person name="Wallis C."/>
            <person name="Davis I.J."/>
            <person name="Harris S."/>
            <person name="Eisen J.A."/>
            <person name="Holcombe L.J."/>
            <person name="O'Flynn C."/>
        </authorList>
    </citation>
    <scope>NUCLEOTIDE SEQUENCE [LARGE SCALE GENOMIC DNA]</scope>
    <source>
        <strain evidence="2 5">OH1047_COT-310</strain>
    </source>
</reference>
<dbReference type="Pfam" id="PF13176">
    <property type="entry name" value="TPR_7"/>
    <property type="match status" value="1"/>
</dbReference>
<evidence type="ECO:0000313" key="2">
    <source>
        <dbReference type="EMBL" id="RRD87898.1"/>
    </source>
</evidence>
<evidence type="ECO:0000313" key="5">
    <source>
        <dbReference type="Proteomes" id="UP000279562"/>
    </source>
</evidence>
<dbReference type="InterPro" id="IPR019734">
    <property type="entry name" value="TPR_rpt"/>
</dbReference>
<evidence type="ECO:0000256" key="1">
    <source>
        <dbReference type="SAM" id="Phobius"/>
    </source>
</evidence>
<name>A0A2R3MUM6_9BACE</name>
<organism evidence="3 6">
    <name type="scientific">Prevotella heparinolytica</name>
    <dbReference type="NCBI Taxonomy" id="28113"/>
    <lineage>
        <taxon>Bacteria</taxon>
        <taxon>Pseudomonadati</taxon>
        <taxon>Bacteroidota</taxon>
        <taxon>Bacteroidia</taxon>
        <taxon>Bacteroidales</taxon>
        <taxon>Bacteroidaceae</taxon>
        <taxon>Bacteroides</taxon>
    </lineage>
</organism>
<keyword evidence="1" id="KW-0812">Transmembrane</keyword>
<evidence type="ECO:0000313" key="3">
    <source>
        <dbReference type="EMBL" id="TCO95130.1"/>
    </source>
</evidence>
<evidence type="ECO:0000313" key="6">
    <source>
        <dbReference type="Proteomes" id="UP000295600"/>
    </source>
</evidence>
<keyword evidence="1" id="KW-1133">Transmembrane helix</keyword>
<dbReference type="GeneID" id="94549479"/>
<reference evidence="3 6" key="3">
    <citation type="submission" date="2019-03" db="EMBL/GenBank/DDBJ databases">
        <title>Genomic Encyclopedia of Type Strains, Phase IV (KMG-IV): sequencing the most valuable type-strain genomes for metagenomic binning, comparative biology and taxonomic classification.</title>
        <authorList>
            <person name="Goeker M."/>
        </authorList>
    </citation>
    <scope>NUCLEOTIDE SEQUENCE [LARGE SCALE GENOMIC DNA]</scope>
    <source>
        <strain evidence="3 6">DSM 23917</strain>
    </source>
</reference>
<dbReference type="Proteomes" id="UP000295600">
    <property type="component" value="Unassembled WGS sequence"/>
</dbReference>
<dbReference type="AlphaFoldDB" id="A0A2R3MUM6"/>
<evidence type="ECO:0000313" key="7">
    <source>
        <dbReference type="Proteomes" id="UP000396835"/>
    </source>
</evidence>
<dbReference type="OrthoDB" id="9808622at2"/>
<accession>A0A2R3MUM6</accession>
<reference evidence="4 7" key="2">
    <citation type="submission" date="2019-02" db="EMBL/GenBank/DDBJ databases">
        <authorList>
            <consortium name="Pathogen Informatics"/>
        </authorList>
    </citation>
    <scope>NUCLEOTIDE SEQUENCE [LARGE SCALE GENOMIC DNA]</scope>
    <source>
        <strain evidence="4 7">3012STDY7078512</strain>
    </source>
</reference>
<dbReference type="EMBL" id="CAACYH010000004">
    <property type="protein sequence ID" value="VFB14261.1"/>
    <property type="molecule type" value="Genomic_DNA"/>
</dbReference>
<gene>
    <name evidence="2" type="ORF">EII33_12675</name>
    <name evidence="3" type="ORF">EV202_1034</name>
    <name evidence="4" type="ORF">NCTC7812_01804</name>
</gene>
<feature type="transmembrane region" description="Helical" evidence="1">
    <location>
        <begin position="30"/>
        <end position="48"/>
    </location>
</feature>
<sequence length="227" mass="24810">MAEQKKTNDALNVEDALTQSEAFFIKNKKAIIGAVAAVIIVVAGVVMYKNLYAAPREEKAQAALFKGQEYFEADAYTQALNGDSIGYAGFIKIADQYSGTKAANLAKAYMGICYAQLGQYDEAVKALDSFDGNDLMVAPAMIGAMGNCYAQLGQMDKAASMLLKAADKADNNSLSPIYLLQAGEILVKQGKYDDAIKAYTTIKEKYFRSYQAMDIDRYIEQAKLMKK</sequence>
<proteinExistence type="predicted"/>
<dbReference type="Pfam" id="PF13174">
    <property type="entry name" value="TPR_6"/>
    <property type="match status" value="2"/>
</dbReference>
<dbReference type="KEGG" id="bhf:C3V43_13805"/>
<dbReference type="SMART" id="SM00028">
    <property type="entry name" value="TPR"/>
    <property type="match status" value="3"/>
</dbReference>
<keyword evidence="5" id="KW-1185">Reference proteome</keyword>
<dbReference type="Gene3D" id="1.25.40.10">
    <property type="entry name" value="Tetratricopeptide repeat domain"/>
    <property type="match status" value="2"/>
</dbReference>
<dbReference type="Proteomes" id="UP000279562">
    <property type="component" value="Unassembled WGS sequence"/>
</dbReference>
<dbReference type="RefSeq" id="WP_106070250.1">
    <property type="nucleotide sequence ID" value="NZ_CAACYH010000004.1"/>
</dbReference>
<dbReference type="EMBL" id="RQYF01000093">
    <property type="protein sequence ID" value="RRD87898.1"/>
    <property type="molecule type" value="Genomic_DNA"/>
</dbReference>
<keyword evidence="1" id="KW-0472">Membrane</keyword>
<dbReference type="EMBL" id="SLXB01000003">
    <property type="protein sequence ID" value="TCO95130.1"/>
    <property type="molecule type" value="Genomic_DNA"/>
</dbReference>
<evidence type="ECO:0000313" key="4">
    <source>
        <dbReference type="EMBL" id="VFB14261.1"/>
    </source>
</evidence>
<protein>
    <submittedName>
        <fullName evidence="3">Tetratricopeptide repeat protein</fullName>
    </submittedName>
    <submittedName>
        <fullName evidence="4">Tetratricopeptide repeat-containing protein</fullName>
    </submittedName>
</protein>